<feature type="compositionally biased region" description="Acidic residues" evidence="2">
    <location>
        <begin position="130"/>
        <end position="140"/>
    </location>
</feature>
<dbReference type="GO" id="GO:0005737">
    <property type="term" value="C:cytoplasm"/>
    <property type="evidence" value="ECO:0007669"/>
    <property type="project" value="EnsemblFungi"/>
</dbReference>
<dbReference type="AlphaFoldDB" id="A0A167UWT8"/>
<comment type="caution">
    <text evidence="3">The sequence shown here is derived from an EMBL/GenBank/DDBJ whole genome shotgun (WGS) entry which is preliminary data.</text>
</comment>
<evidence type="ECO:0000256" key="2">
    <source>
        <dbReference type="SAM" id="MobiDB-lite"/>
    </source>
</evidence>
<feature type="compositionally biased region" description="Basic residues" evidence="2">
    <location>
        <begin position="37"/>
        <end position="48"/>
    </location>
</feature>
<dbReference type="GO" id="GO:0000447">
    <property type="term" value="P:endonucleolytic cleavage in ITS1 to separate SSU-rRNA from 5.8S rRNA and LSU-rRNA from tricistronic rRNA transcript (SSU-rRNA, 5.8S rRNA, LSU-rRNA)"/>
    <property type="evidence" value="ECO:0007669"/>
    <property type="project" value="EnsemblFungi"/>
</dbReference>
<evidence type="ECO:0000313" key="3">
    <source>
        <dbReference type="EMBL" id="KZZ86709.1"/>
    </source>
</evidence>
<accession>A0A167UWT8</accession>
<dbReference type="EMBL" id="AZGZ01000050">
    <property type="protein sequence ID" value="KZZ86709.1"/>
    <property type="molecule type" value="Genomic_DNA"/>
</dbReference>
<dbReference type="GO" id="GO:0030686">
    <property type="term" value="C:90S preribosome"/>
    <property type="evidence" value="ECO:0007669"/>
    <property type="project" value="EnsemblFungi"/>
</dbReference>
<feature type="compositionally biased region" description="Acidic residues" evidence="2">
    <location>
        <begin position="114"/>
        <end position="123"/>
    </location>
</feature>
<dbReference type="GO" id="GO:0030688">
    <property type="term" value="C:preribosome, small subunit precursor"/>
    <property type="evidence" value="ECO:0007669"/>
    <property type="project" value="EnsemblFungi"/>
</dbReference>
<proteinExistence type="inferred from homology"/>
<dbReference type="VEuPathDB" id="FungiDB:AAP_06283"/>
<evidence type="ECO:0000313" key="4">
    <source>
        <dbReference type="Proteomes" id="UP000242877"/>
    </source>
</evidence>
<dbReference type="PANTHER" id="PTHR12821:SF0">
    <property type="entry name" value="BYSTIN"/>
    <property type="match status" value="1"/>
</dbReference>
<name>A0A167UWT8_9EURO</name>
<dbReference type="Proteomes" id="UP000242877">
    <property type="component" value="Unassembled WGS sequence"/>
</dbReference>
<comment type="similarity">
    <text evidence="1">Belongs to the bystin family.</text>
</comment>
<dbReference type="GO" id="GO:0032040">
    <property type="term" value="C:small-subunit processome"/>
    <property type="evidence" value="ECO:0007669"/>
    <property type="project" value="EnsemblFungi"/>
</dbReference>
<feature type="region of interest" description="Disordered" evidence="2">
    <location>
        <begin position="110"/>
        <end position="140"/>
    </location>
</feature>
<evidence type="ECO:0000256" key="1">
    <source>
        <dbReference type="ARBA" id="ARBA00007114"/>
    </source>
</evidence>
<dbReference type="InterPro" id="IPR007955">
    <property type="entry name" value="Bystin"/>
</dbReference>
<sequence>MPPRPSSNTSSTAATAAATERRPLAEEILSAGQIRPKAPKQKSNKRKSRHEEDTSNPYIDARASRKILNLGQDLADEEAAEARAAGLEVAGDNEEGKGKGAAFEFDYSKFASREEDEDDDEGEYVQGGDEWADEEEEVEDVELDPNDLDMFHKFIPREGQEDPIFGTADDEETSGQQGTNLADLILEKIAEFEAKQSGQEPNVMGGGAPEDAVQLPMKVIEVYSKVGYLLSRYKSGALPKPFKILPSLPQWQTLLDVTRPEKWTPNAIYAATRVFISAKPHIAQEFINTVLLERVRDDIHENKKLNVHIYNALKKALYKPACFFKGLLFPLVASGTCTLREAAIVSSVIARVSIPVLHSAAALLRMCDIAAEQTTASLSSEGTGATNMFIRIFLEKKYALPYKVIDALVFHFLRFRALDEDEMDTDMSGTNQSAAAKMKSLKLPVLWHQSLLVFAQRYRNDITEDQREALLDLINARGHKDIGPEVRRELLAGRGRGIVAPENAAGFGGNLGMVPPGANVAAGAFGAMNGGDDTMDMVM</sequence>
<gene>
    <name evidence="3" type="ORF">AAP_06283</name>
</gene>
<dbReference type="Pfam" id="PF05291">
    <property type="entry name" value="Bystin"/>
    <property type="match status" value="1"/>
</dbReference>
<feature type="compositionally biased region" description="Low complexity" evidence="2">
    <location>
        <begin position="1"/>
        <end position="18"/>
    </location>
</feature>
<protein>
    <submittedName>
        <fullName evidence="3">Bystin</fullName>
    </submittedName>
</protein>
<feature type="region of interest" description="Disordered" evidence="2">
    <location>
        <begin position="1"/>
        <end position="64"/>
    </location>
</feature>
<dbReference type="PANTHER" id="PTHR12821">
    <property type="entry name" value="BYSTIN"/>
    <property type="match status" value="1"/>
</dbReference>
<dbReference type="GO" id="GO:0016973">
    <property type="term" value="P:poly(A)+ mRNA export from nucleus"/>
    <property type="evidence" value="ECO:0007669"/>
    <property type="project" value="EnsemblFungi"/>
</dbReference>
<reference evidence="3 4" key="1">
    <citation type="journal article" date="2016" name="Genome Biol. Evol.">
        <title>Divergent and convergent evolution of fungal pathogenicity.</title>
        <authorList>
            <person name="Shang Y."/>
            <person name="Xiao G."/>
            <person name="Zheng P."/>
            <person name="Cen K."/>
            <person name="Zhan S."/>
            <person name="Wang C."/>
        </authorList>
    </citation>
    <scope>NUCLEOTIDE SEQUENCE [LARGE SCALE GENOMIC DNA]</scope>
    <source>
        <strain evidence="3 4">ARSEF 7405</strain>
    </source>
</reference>
<dbReference type="OrthoDB" id="2192561at2759"/>
<organism evidence="3 4">
    <name type="scientific">Ascosphaera apis ARSEF 7405</name>
    <dbReference type="NCBI Taxonomy" id="392613"/>
    <lineage>
        <taxon>Eukaryota</taxon>
        <taxon>Fungi</taxon>
        <taxon>Dikarya</taxon>
        <taxon>Ascomycota</taxon>
        <taxon>Pezizomycotina</taxon>
        <taxon>Eurotiomycetes</taxon>
        <taxon>Eurotiomycetidae</taxon>
        <taxon>Onygenales</taxon>
        <taxon>Ascosphaeraceae</taxon>
        <taxon>Ascosphaera</taxon>
    </lineage>
</organism>
<keyword evidence="4" id="KW-1185">Reference proteome</keyword>
<dbReference type="GO" id="GO:0030515">
    <property type="term" value="F:snoRNA binding"/>
    <property type="evidence" value="ECO:0007669"/>
    <property type="project" value="EnsemblFungi"/>
</dbReference>